<dbReference type="PANTHER" id="PTHR32195:SF26">
    <property type="entry name" value="TRYPTOPHAN OR TYROSINE TRANSPORTER PROTEIN"/>
    <property type="match status" value="1"/>
</dbReference>
<evidence type="ECO:0000256" key="5">
    <source>
        <dbReference type="ARBA" id="ARBA00022692"/>
    </source>
</evidence>
<evidence type="ECO:0000256" key="10">
    <source>
        <dbReference type="SAM" id="SignalP"/>
    </source>
</evidence>
<protein>
    <recommendedName>
        <fullName evidence="12">Amino acid transporter transmembrane domain-containing protein</fullName>
    </recommendedName>
</protein>
<reference evidence="11" key="1">
    <citation type="submission" date="2021-01" db="EMBL/GenBank/DDBJ databases">
        <authorList>
            <person name="Corre E."/>
            <person name="Pelletier E."/>
            <person name="Niang G."/>
            <person name="Scheremetjew M."/>
            <person name="Finn R."/>
            <person name="Kale V."/>
            <person name="Holt S."/>
            <person name="Cochrane G."/>
            <person name="Meng A."/>
            <person name="Brown T."/>
            <person name="Cohen L."/>
        </authorList>
    </citation>
    <scope>NUCLEOTIDE SEQUENCE</scope>
    <source>
        <strain evidence="11">MM31A-1</strain>
    </source>
</reference>
<dbReference type="AlphaFoldDB" id="A0A7S3QDJ2"/>
<comment type="subcellular location">
    <subcellularLocation>
        <location evidence="1">Cell inner membrane</location>
        <topology evidence="1">Multi-pass membrane protein</topology>
    </subcellularLocation>
</comment>
<feature type="signal peptide" evidence="10">
    <location>
        <begin position="1"/>
        <end position="24"/>
    </location>
</feature>
<evidence type="ECO:0000256" key="9">
    <source>
        <dbReference type="SAM" id="Phobius"/>
    </source>
</evidence>
<keyword evidence="7 9" id="KW-0472">Membrane</keyword>
<feature type="transmembrane region" description="Helical" evidence="9">
    <location>
        <begin position="321"/>
        <end position="348"/>
    </location>
</feature>
<evidence type="ECO:0000256" key="7">
    <source>
        <dbReference type="ARBA" id="ARBA00023136"/>
    </source>
</evidence>
<feature type="transmembrane region" description="Helical" evidence="9">
    <location>
        <begin position="253"/>
        <end position="276"/>
    </location>
</feature>
<feature type="chain" id="PRO_5031294501" description="Amino acid transporter transmembrane domain-containing protein" evidence="10">
    <location>
        <begin position="25"/>
        <end position="544"/>
    </location>
</feature>
<feature type="transmembrane region" description="Helical" evidence="9">
    <location>
        <begin position="222"/>
        <end position="241"/>
    </location>
</feature>
<feature type="transmembrane region" description="Helical" evidence="9">
    <location>
        <begin position="296"/>
        <end position="314"/>
    </location>
</feature>
<dbReference type="GO" id="GO:0003333">
    <property type="term" value="P:amino acid transmembrane transport"/>
    <property type="evidence" value="ECO:0007669"/>
    <property type="project" value="InterPro"/>
</dbReference>
<keyword evidence="3" id="KW-1003">Cell membrane</keyword>
<name>A0A7S3QDJ2_9STRA</name>
<dbReference type="EMBL" id="HBIO01024868">
    <property type="protein sequence ID" value="CAE0474242.1"/>
    <property type="molecule type" value="Transcribed_RNA"/>
</dbReference>
<evidence type="ECO:0000256" key="1">
    <source>
        <dbReference type="ARBA" id="ARBA00004429"/>
    </source>
</evidence>
<evidence type="ECO:0000256" key="4">
    <source>
        <dbReference type="ARBA" id="ARBA00022519"/>
    </source>
</evidence>
<dbReference type="InterPro" id="IPR018227">
    <property type="entry name" value="Amino_acid_transport_2"/>
</dbReference>
<evidence type="ECO:0000256" key="3">
    <source>
        <dbReference type="ARBA" id="ARBA00022475"/>
    </source>
</evidence>
<dbReference type="PROSITE" id="PS51257">
    <property type="entry name" value="PROKAR_LIPOPROTEIN"/>
    <property type="match status" value="1"/>
</dbReference>
<dbReference type="Pfam" id="PF03222">
    <property type="entry name" value="Trp_Tyr_perm"/>
    <property type="match status" value="2"/>
</dbReference>
<feature type="transmembrane region" description="Helical" evidence="9">
    <location>
        <begin position="368"/>
        <end position="389"/>
    </location>
</feature>
<feature type="transmembrane region" description="Helical" evidence="9">
    <location>
        <begin position="197"/>
        <end position="216"/>
    </location>
</feature>
<keyword evidence="10" id="KW-0732">Signal</keyword>
<gene>
    <name evidence="11" type="ORF">CDEB00056_LOCUS19095</name>
</gene>
<feature type="region of interest" description="Disordered" evidence="8">
    <location>
        <begin position="482"/>
        <end position="504"/>
    </location>
</feature>
<dbReference type="PANTHER" id="PTHR32195">
    <property type="entry name" value="OS07G0662800 PROTEIN"/>
    <property type="match status" value="1"/>
</dbReference>
<proteinExistence type="predicted"/>
<keyword evidence="5 9" id="KW-0812">Transmembrane</keyword>
<evidence type="ECO:0000313" key="11">
    <source>
        <dbReference type="EMBL" id="CAE0474242.1"/>
    </source>
</evidence>
<evidence type="ECO:0000256" key="2">
    <source>
        <dbReference type="ARBA" id="ARBA00022448"/>
    </source>
</evidence>
<evidence type="ECO:0008006" key="12">
    <source>
        <dbReference type="Google" id="ProtNLM"/>
    </source>
</evidence>
<evidence type="ECO:0000256" key="8">
    <source>
        <dbReference type="SAM" id="MobiDB-lite"/>
    </source>
</evidence>
<organism evidence="11">
    <name type="scientific">Chaetoceros debilis</name>
    <dbReference type="NCBI Taxonomy" id="122233"/>
    <lineage>
        <taxon>Eukaryota</taxon>
        <taxon>Sar</taxon>
        <taxon>Stramenopiles</taxon>
        <taxon>Ochrophyta</taxon>
        <taxon>Bacillariophyta</taxon>
        <taxon>Coscinodiscophyceae</taxon>
        <taxon>Chaetocerotophycidae</taxon>
        <taxon>Chaetocerotales</taxon>
        <taxon>Chaetocerotaceae</taxon>
        <taxon>Chaetoceros</taxon>
    </lineage>
</organism>
<evidence type="ECO:0000256" key="6">
    <source>
        <dbReference type="ARBA" id="ARBA00022989"/>
    </source>
</evidence>
<keyword evidence="6 9" id="KW-1133">Transmembrane helix</keyword>
<feature type="compositionally biased region" description="Gly residues" evidence="8">
    <location>
        <begin position="488"/>
        <end position="499"/>
    </location>
</feature>
<feature type="region of interest" description="Disordered" evidence="8">
    <location>
        <begin position="401"/>
        <end position="422"/>
    </location>
</feature>
<feature type="transmembrane region" description="Helical" evidence="9">
    <location>
        <begin position="138"/>
        <end position="160"/>
    </location>
</feature>
<dbReference type="GO" id="GO:0005886">
    <property type="term" value="C:plasma membrane"/>
    <property type="evidence" value="ECO:0007669"/>
    <property type="project" value="UniProtKB-SubCell"/>
</dbReference>
<keyword evidence="2" id="KW-0813">Transport</keyword>
<accession>A0A7S3QDJ2</accession>
<sequence>MSKMPYSRCLLAVVACYLSLACQAFVSPIGIHSTSGTITGSARYFPTTSTSAMRGLSTYNGIVRNPISKTLPLELAVDAKFRLYSDLSDTDREDINSDSSLEAPPRITEIVSAALLVAGTTVGGGFLALPSVVARSGFYPSTTILLSVWVYFLSQSFILVECINRTKQQQQQSVSSTSSPPGVAAVAKSVFGTKGEVVIGILLAVLIEATLVSQISRVGMLFPNYAIGCIISAFSIAAIVFGPKSGISFASKANTVLTTLFLSSAACVFASGVGIADWSRLGSSTNWAAAPSVLPTFLQLLVYGEILPTICQLLKYSTKHIYGAITFGSFLTLCLQMGWSALGIALVPDALSLDPVNVLLAGSGPVKIPLFALAITAILTTILGSYLALLSTANDFINKGRTAKGNDNDNDDASQPTEEIKEADNSFGQRVKVGALITVPATMIASTSPSVFLKAIDFAGSYPVLLLWGVIPPMIAIVQRKRESESGSGSGSGSGGGGPKSNDIVTRTSGPSGWLLTLGAISLVAVGINAIQDVTSFASKILLT</sequence>
<keyword evidence="4" id="KW-0997">Cell inner membrane</keyword>